<evidence type="ECO:0000313" key="1">
    <source>
        <dbReference type="EMBL" id="AKH45903.1"/>
    </source>
</evidence>
<dbReference type="EMBL" id="KR029577">
    <property type="protein sequence ID" value="AKH45903.1"/>
    <property type="molecule type" value="Genomic_DNA"/>
</dbReference>
<name>A0A0F7L355_9VIRU</name>
<reference evidence="1" key="2">
    <citation type="submission" date="2015-03" db="EMBL/GenBank/DDBJ databases">
        <authorList>
            <person name="Chow C.-E.T."/>
            <person name="Winget D.M."/>
            <person name="White R.A.III."/>
            <person name="Hallam S.J."/>
            <person name="Suttle C.A."/>
        </authorList>
    </citation>
    <scope>NUCLEOTIDE SEQUENCE</scope>
    <source>
        <strain evidence="1">Anoxic3_1</strain>
    </source>
</reference>
<reference evidence="1" key="1">
    <citation type="journal article" date="2015" name="Front. Microbiol.">
        <title>Combining genomic sequencing methods to explore viral diversity and reveal potential virus-host interactions.</title>
        <authorList>
            <person name="Chow C.E."/>
            <person name="Winget D.M."/>
            <person name="White R.A.III."/>
            <person name="Hallam S.J."/>
            <person name="Suttle C.A."/>
        </authorList>
    </citation>
    <scope>NUCLEOTIDE SEQUENCE</scope>
    <source>
        <strain evidence="1">Anoxic3_1</strain>
    </source>
</reference>
<organism evidence="1">
    <name type="scientific">uncultured marine virus</name>
    <dbReference type="NCBI Taxonomy" id="186617"/>
    <lineage>
        <taxon>Viruses</taxon>
        <taxon>environmental samples</taxon>
    </lineage>
</organism>
<accession>A0A0F7L355</accession>
<protein>
    <submittedName>
        <fullName evidence="1">Uncharacterized protein</fullName>
    </submittedName>
</protein>
<sequence length="63" mass="6954">MIPRVFDVPLAIKDGGVRANKDAFTVDSLLALRAVRLPVINLPLVPESQKEAALAVYPWHFTL</sequence>
<proteinExistence type="predicted"/>